<dbReference type="EMBL" id="CAMPGE010001631">
    <property type="protein sequence ID" value="CAI2360429.1"/>
    <property type="molecule type" value="Genomic_DNA"/>
</dbReference>
<dbReference type="Proteomes" id="UP001295684">
    <property type="component" value="Unassembled WGS sequence"/>
</dbReference>
<feature type="region of interest" description="Disordered" evidence="1">
    <location>
        <begin position="1"/>
        <end position="29"/>
    </location>
</feature>
<keyword evidence="3" id="KW-1185">Reference proteome</keyword>
<organism evidence="2 3">
    <name type="scientific">Euplotes crassus</name>
    <dbReference type="NCBI Taxonomy" id="5936"/>
    <lineage>
        <taxon>Eukaryota</taxon>
        <taxon>Sar</taxon>
        <taxon>Alveolata</taxon>
        <taxon>Ciliophora</taxon>
        <taxon>Intramacronucleata</taxon>
        <taxon>Spirotrichea</taxon>
        <taxon>Hypotrichia</taxon>
        <taxon>Euplotida</taxon>
        <taxon>Euplotidae</taxon>
        <taxon>Moneuplotes</taxon>
    </lineage>
</organism>
<gene>
    <name evidence="2" type="ORF">ECRASSUSDP1_LOCUS1732</name>
</gene>
<reference evidence="2" key="1">
    <citation type="submission" date="2023-07" db="EMBL/GenBank/DDBJ databases">
        <authorList>
            <consortium name="AG Swart"/>
            <person name="Singh M."/>
            <person name="Singh A."/>
            <person name="Seah K."/>
            <person name="Emmerich C."/>
        </authorList>
    </citation>
    <scope>NUCLEOTIDE SEQUENCE</scope>
    <source>
        <strain evidence="2">DP1</strain>
    </source>
</reference>
<protein>
    <submittedName>
        <fullName evidence="2">Uncharacterized protein</fullName>
    </submittedName>
</protein>
<evidence type="ECO:0000313" key="2">
    <source>
        <dbReference type="EMBL" id="CAI2360429.1"/>
    </source>
</evidence>
<name>A0AAD1U579_EUPCR</name>
<evidence type="ECO:0000313" key="3">
    <source>
        <dbReference type="Proteomes" id="UP001295684"/>
    </source>
</evidence>
<comment type="caution">
    <text evidence="2">The sequence shown here is derived from an EMBL/GenBank/DDBJ whole genome shotgun (WGS) entry which is preliminary data.</text>
</comment>
<accession>A0AAD1U579</accession>
<sequence>MKGQRRKDRIVLFSDTSETTSNLTKKTSSKGDILSGIISPVALKKLNRSYRNNSNHSKTSSRNSPLNRVLGRLSQKSKSNSRDTKYTLFKNLQTSLKFFHSRKLKFLGEA</sequence>
<feature type="compositionally biased region" description="Polar residues" evidence="1">
    <location>
        <begin position="51"/>
        <end position="66"/>
    </location>
</feature>
<feature type="region of interest" description="Disordered" evidence="1">
    <location>
        <begin position="51"/>
        <end position="82"/>
    </location>
</feature>
<proteinExistence type="predicted"/>
<dbReference type="AlphaFoldDB" id="A0AAD1U579"/>
<feature type="compositionally biased region" description="Low complexity" evidence="1">
    <location>
        <begin position="16"/>
        <end position="26"/>
    </location>
</feature>
<evidence type="ECO:0000256" key="1">
    <source>
        <dbReference type="SAM" id="MobiDB-lite"/>
    </source>
</evidence>